<sequence length="64" mass="6536">MLNNCDASGGASIGQNFALHSFREKAVARNAGASLNFISRRSSLHFRNTSAEATLPSGGGTGPG</sequence>
<proteinExistence type="predicted"/>
<evidence type="ECO:0000313" key="2">
    <source>
        <dbReference type="Proteomes" id="UP000670092"/>
    </source>
</evidence>
<name>A0A8H8D6R5_AJECA</name>
<evidence type="ECO:0000313" key="1">
    <source>
        <dbReference type="EMBL" id="KAG5303706.1"/>
    </source>
</evidence>
<protein>
    <submittedName>
        <fullName evidence="1">Uncharacterized protein</fullName>
    </submittedName>
</protein>
<comment type="caution">
    <text evidence="1">The sequence shown here is derived from an EMBL/GenBank/DDBJ whole genome shotgun (WGS) entry which is preliminary data.</text>
</comment>
<dbReference type="EMBL" id="JAEVHI010000001">
    <property type="protein sequence ID" value="KAG5303706.1"/>
    <property type="molecule type" value="Genomic_DNA"/>
</dbReference>
<dbReference type="AlphaFoldDB" id="A0A8H8D6R5"/>
<reference evidence="1 2" key="1">
    <citation type="submission" date="2021-01" db="EMBL/GenBank/DDBJ databases">
        <title>Chromosome-level genome assembly of a human fungal pathogen reveals clustering of transcriptionally co-regulated genes.</title>
        <authorList>
            <person name="Voorhies M."/>
            <person name="Cohen S."/>
            <person name="Shea T.P."/>
            <person name="Petrus S."/>
            <person name="Munoz J.F."/>
            <person name="Poplawski S."/>
            <person name="Goldman W.E."/>
            <person name="Michael T."/>
            <person name="Cuomo C.A."/>
            <person name="Sil A."/>
            <person name="Beyhan S."/>
        </authorList>
    </citation>
    <scope>NUCLEOTIDE SEQUENCE [LARGE SCALE GENOMIC DNA]</scope>
    <source>
        <strain evidence="1 2">G184AR</strain>
    </source>
</reference>
<dbReference type="Proteomes" id="UP000670092">
    <property type="component" value="Unassembled WGS sequence"/>
</dbReference>
<dbReference type="VEuPathDB" id="FungiDB:I7I52_01787"/>
<accession>A0A8H8D6R5</accession>
<gene>
    <name evidence="1" type="ORF">I7I52_01787</name>
</gene>
<organism evidence="1 2">
    <name type="scientific">Ajellomyces capsulatus</name>
    <name type="common">Darling's disease fungus</name>
    <name type="synonym">Histoplasma capsulatum</name>
    <dbReference type="NCBI Taxonomy" id="5037"/>
    <lineage>
        <taxon>Eukaryota</taxon>
        <taxon>Fungi</taxon>
        <taxon>Dikarya</taxon>
        <taxon>Ascomycota</taxon>
        <taxon>Pezizomycotina</taxon>
        <taxon>Eurotiomycetes</taxon>
        <taxon>Eurotiomycetidae</taxon>
        <taxon>Onygenales</taxon>
        <taxon>Ajellomycetaceae</taxon>
        <taxon>Histoplasma</taxon>
    </lineage>
</organism>